<dbReference type="STRING" id="1348624.GCA_001591545_03025"/>
<dbReference type="Pfam" id="PF01497">
    <property type="entry name" value="Peripla_BP_2"/>
    <property type="match status" value="1"/>
</dbReference>
<evidence type="ECO:0000259" key="6">
    <source>
        <dbReference type="PROSITE" id="PS50983"/>
    </source>
</evidence>
<name>A0A2X4WIY4_LEDLE</name>
<feature type="compositionally biased region" description="Basic and acidic residues" evidence="4">
    <location>
        <begin position="23"/>
        <end position="43"/>
    </location>
</feature>
<gene>
    <name evidence="7" type="primary">yvrC</name>
    <name evidence="7" type="ORF">NCTC4824_03911</name>
</gene>
<dbReference type="CDD" id="cd01143">
    <property type="entry name" value="YvrC"/>
    <property type="match status" value="1"/>
</dbReference>
<dbReference type="NCBIfam" id="NF038402">
    <property type="entry name" value="TroA_like"/>
    <property type="match status" value="1"/>
</dbReference>
<feature type="signal peptide" evidence="5">
    <location>
        <begin position="1"/>
        <end position="20"/>
    </location>
</feature>
<reference evidence="7 8" key="1">
    <citation type="submission" date="2018-06" db="EMBL/GenBank/DDBJ databases">
        <authorList>
            <consortium name="Pathogen Informatics"/>
            <person name="Doyle S."/>
        </authorList>
    </citation>
    <scope>NUCLEOTIDE SEQUENCE [LARGE SCALE GENOMIC DNA]</scope>
    <source>
        <strain evidence="7 8">NCTC4824</strain>
    </source>
</reference>
<feature type="domain" description="Fe/B12 periplasmic-binding" evidence="6">
    <location>
        <begin position="67"/>
        <end position="323"/>
    </location>
</feature>
<dbReference type="PROSITE" id="PS50983">
    <property type="entry name" value="FE_B12_PBP"/>
    <property type="match status" value="1"/>
</dbReference>
<protein>
    <submittedName>
        <fullName evidence="7">Lipoprotein</fullName>
    </submittedName>
</protein>
<sequence length="326" mass="35978">MKKLNALLVALMLVFLAACGTDTEPKSNEKNNESVSEQNKESAEESFPVTIKDASDKDVVIEKKPEKIVSLIPSNTEIVYALGDGDAVVGVSESDNYPEEVNEIEKVAGMELNIEKIISLKPDVVLAHASTVSMWESGLKQLEDSGVTVLVVNEAHSFDEVYTSIEMVGKATGQNEEAEKLLEDMKSKLDELKEKAEAISDKDRKSVFVELGPEPEIYTTGNDTFMNEMLEVIHADNAVTEQGDWIVMNEEAIIKLNPDVILITYGGYIENAKQQVLDRTAWQEVTAIKDKQVSEVNEDLVSRPGPRIIEGVEELAKAIYPDVFGK</sequence>
<keyword evidence="2 5" id="KW-0732">Signal</keyword>
<evidence type="ECO:0000313" key="8">
    <source>
        <dbReference type="Proteomes" id="UP000249134"/>
    </source>
</evidence>
<dbReference type="AlphaFoldDB" id="A0A2X4WIY4"/>
<feature type="chain" id="PRO_5039408596" evidence="5">
    <location>
        <begin position="21"/>
        <end position="326"/>
    </location>
</feature>
<dbReference type="SUPFAM" id="SSF53807">
    <property type="entry name" value="Helical backbone' metal receptor"/>
    <property type="match status" value="1"/>
</dbReference>
<keyword evidence="3" id="KW-0175">Coiled coil</keyword>
<evidence type="ECO:0000256" key="3">
    <source>
        <dbReference type="SAM" id="Coils"/>
    </source>
</evidence>
<evidence type="ECO:0000313" key="7">
    <source>
        <dbReference type="EMBL" id="SQI63081.1"/>
    </source>
</evidence>
<dbReference type="InterPro" id="IPR050902">
    <property type="entry name" value="ABC_Transporter_SBP"/>
</dbReference>
<comment type="similarity">
    <text evidence="1">Belongs to the bacterial solute-binding protein 8 family.</text>
</comment>
<accession>A0A2X4WIY4</accession>
<dbReference type="PANTHER" id="PTHR30535">
    <property type="entry name" value="VITAMIN B12-BINDING PROTEIN"/>
    <property type="match status" value="1"/>
</dbReference>
<dbReference type="PANTHER" id="PTHR30535:SF34">
    <property type="entry name" value="MOLYBDATE-BINDING PROTEIN MOLA"/>
    <property type="match status" value="1"/>
</dbReference>
<evidence type="ECO:0000256" key="2">
    <source>
        <dbReference type="ARBA" id="ARBA00022729"/>
    </source>
</evidence>
<dbReference type="KEGG" id="blen:NCTC4824_03911"/>
<dbReference type="InterPro" id="IPR054828">
    <property type="entry name" value="Vit_B12_bind_prot"/>
</dbReference>
<feature type="region of interest" description="Disordered" evidence="4">
    <location>
        <begin position="22"/>
        <end position="47"/>
    </location>
</feature>
<dbReference type="GO" id="GO:0071281">
    <property type="term" value="P:cellular response to iron ion"/>
    <property type="evidence" value="ECO:0007669"/>
    <property type="project" value="TreeGrafter"/>
</dbReference>
<dbReference type="Proteomes" id="UP000249134">
    <property type="component" value="Chromosome 1"/>
</dbReference>
<dbReference type="RefSeq" id="WP_111703560.1">
    <property type="nucleotide sequence ID" value="NZ_CBCSGM010000004.1"/>
</dbReference>
<organism evidence="7 8">
    <name type="scientific">Lederbergia lenta</name>
    <name type="common">Bacillus lentus</name>
    <dbReference type="NCBI Taxonomy" id="1467"/>
    <lineage>
        <taxon>Bacteria</taxon>
        <taxon>Bacillati</taxon>
        <taxon>Bacillota</taxon>
        <taxon>Bacilli</taxon>
        <taxon>Bacillales</taxon>
        <taxon>Bacillaceae</taxon>
        <taxon>Lederbergia</taxon>
    </lineage>
</organism>
<evidence type="ECO:0000256" key="4">
    <source>
        <dbReference type="SAM" id="MobiDB-lite"/>
    </source>
</evidence>
<dbReference type="InterPro" id="IPR002491">
    <property type="entry name" value="ABC_transptr_periplasmic_BD"/>
</dbReference>
<proteinExistence type="inferred from homology"/>
<dbReference type="EMBL" id="LS483476">
    <property type="protein sequence ID" value="SQI63081.1"/>
    <property type="molecule type" value="Genomic_DNA"/>
</dbReference>
<dbReference type="FunFam" id="3.40.50.1980:FF:000035">
    <property type="entry name" value="Iron ABC transporter substrate-binding protein"/>
    <property type="match status" value="1"/>
</dbReference>
<evidence type="ECO:0000256" key="1">
    <source>
        <dbReference type="ARBA" id="ARBA00008814"/>
    </source>
</evidence>
<keyword evidence="7" id="KW-0449">Lipoprotein</keyword>
<dbReference type="Gene3D" id="3.40.50.1980">
    <property type="entry name" value="Nitrogenase molybdenum iron protein domain"/>
    <property type="match status" value="2"/>
</dbReference>
<feature type="coiled-coil region" evidence="3">
    <location>
        <begin position="168"/>
        <end position="202"/>
    </location>
</feature>
<dbReference type="PROSITE" id="PS51257">
    <property type="entry name" value="PROKAR_LIPOPROTEIN"/>
    <property type="match status" value="1"/>
</dbReference>
<keyword evidence="8" id="KW-1185">Reference proteome</keyword>
<evidence type="ECO:0000256" key="5">
    <source>
        <dbReference type="SAM" id="SignalP"/>
    </source>
</evidence>